<evidence type="ECO:0000313" key="7">
    <source>
        <dbReference type="Proteomes" id="UP000440732"/>
    </source>
</evidence>
<dbReference type="EMBL" id="QXFY01000233">
    <property type="protein sequence ID" value="KAE9351169.1"/>
    <property type="molecule type" value="Genomic_DNA"/>
</dbReference>
<dbReference type="Proteomes" id="UP000440367">
    <property type="component" value="Unassembled WGS sequence"/>
</dbReference>
<dbReference type="EMBL" id="QXGA01000240">
    <property type="protein sequence ID" value="KAE9149421.1"/>
    <property type="molecule type" value="Genomic_DNA"/>
</dbReference>
<organism evidence="1 7">
    <name type="scientific">Phytophthora fragariae</name>
    <dbReference type="NCBI Taxonomy" id="53985"/>
    <lineage>
        <taxon>Eukaryota</taxon>
        <taxon>Sar</taxon>
        <taxon>Stramenopiles</taxon>
        <taxon>Oomycota</taxon>
        <taxon>Peronosporomycetes</taxon>
        <taxon>Peronosporales</taxon>
        <taxon>Peronosporaceae</taxon>
        <taxon>Phytophthora</taxon>
    </lineage>
</organism>
<accession>A0A6A3UCZ5</accession>
<evidence type="ECO:0000313" key="2">
    <source>
        <dbReference type="EMBL" id="KAE9245529.1"/>
    </source>
</evidence>
<protein>
    <submittedName>
        <fullName evidence="1">Uncharacterized protein</fullName>
    </submittedName>
</protein>
<sequence>MAMTPGTRALPIVIDLTSDDEDVKRPRTSVHAATPSVPPSEAIVQAAKSGNAIWLKEILQTFEGDLTEAMMKAASNDRYNCVMLL</sequence>
<evidence type="ECO:0000313" key="3">
    <source>
        <dbReference type="EMBL" id="KAE9319507.1"/>
    </source>
</evidence>
<gene>
    <name evidence="3" type="ORF">PF001_g5856</name>
    <name evidence="2" type="ORF">PF002_g7206</name>
    <name evidence="1" type="ORF">PF006_g6091</name>
    <name evidence="4" type="ORF">PF008_g6082</name>
</gene>
<dbReference type="AlphaFoldDB" id="A0A6A3UCZ5"/>
<proteinExistence type="predicted"/>
<evidence type="ECO:0000313" key="1">
    <source>
        <dbReference type="EMBL" id="KAE9149421.1"/>
    </source>
</evidence>
<dbReference type="Proteomes" id="UP000486351">
    <property type="component" value="Unassembled WGS sequence"/>
</dbReference>
<evidence type="ECO:0000313" key="5">
    <source>
        <dbReference type="Proteomes" id="UP000437068"/>
    </source>
</evidence>
<dbReference type="Proteomes" id="UP000437068">
    <property type="component" value="Unassembled WGS sequence"/>
</dbReference>
<reference evidence="5 6" key="1">
    <citation type="submission" date="2018-08" db="EMBL/GenBank/DDBJ databases">
        <title>Genomic investigation of the strawberry pathogen Phytophthora fragariae indicates pathogenicity is determined by transcriptional variation in three key races.</title>
        <authorList>
            <person name="Adams T.M."/>
            <person name="Armitage A.D."/>
            <person name="Sobczyk M.K."/>
            <person name="Bates H.J."/>
            <person name="Dunwell J.M."/>
            <person name="Nellist C.F."/>
            <person name="Harrison R.J."/>
        </authorList>
    </citation>
    <scope>NUCLEOTIDE SEQUENCE [LARGE SCALE GENOMIC DNA]</scope>
    <source>
        <strain evidence="3 5">A4</strain>
        <strain evidence="2 6">BC-1</strain>
        <strain evidence="1 7">NOV-5</strain>
        <strain evidence="4 8">NOV-77</strain>
    </source>
</reference>
<dbReference type="EMBL" id="QXGE01000225">
    <property type="protein sequence ID" value="KAE9319507.1"/>
    <property type="molecule type" value="Genomic_DNA"/>
</dbReference>
<evidence type="ECO:0000313" key="4">
    <source>
        <dbReference type="EMBL" id="KAE9351169.1"/>
    </source>
</evidence>
<dbReference type="EMBL" id="QXGD01000262">
    <property type="protein sequence ID" value="KAE9245529.1"/>
    <property type="molecule type" value="Genomic_DNA"/>
</dbReference>
<dbReference type="Proteomes" id="UP000440732">
    <property type="component" value="Unassembled WGS sequence"/>
</dbReference>
<evidence type="ECO:0000313" key="6">
    <source>
        <dbReference type="Proteomes" id="UP000440367"/>
    </source>
</evidence>
<evidence type="ECO:0000313" key="8">
    <source>
        <dbReference type="Proteomes" id="UP000486351"/>
    </source>
</evidence>
<name>A0A6A3UCZ5_9STRA</name>
<comment type="caution">
    <text evidence="1">The sequence shown here is derived from an EMBL/GenBank/DDBJ whole genome shotgun (WGS) entry which is preliminary data.</text>
</comment>